<dbReference type="SUPFAM" id="SSF52540">
    <property type="entry name" value="P-loop containing nucleoside triphosphate hydrolases"/>
    <property type="match status" value="1"/>
</dbReference>
<dbReference type="KEGG" id="cam:101512995"/>
<evidence type="ECO:0000259" key="3">
    <source>
        <dbReference type="Pfam" id="PF00931"/>
    </source>
</evidence>
<organism evidence="4 5">
    <name type="scientific">Cicer arietinum</name>
    <name type="common">Chickpea</name>
    <name type="synonym">Garbanzo</name>
    <dbReference type="NCBI Taxonomy" id="3827"/>
    <lineage>
        <taxon>Eukaryota</taxon>
        <taxon>Viridiplantae</taxon>
        <taxon>Streptophyta</taxon>
        <taxon>Embryophyta</taxon>
        <taxon>Tracheophyta</taxon>
        <taxon>Spermatophyta</taxon>
        <taxon>Magnoliopsida</taxon>
        <taxon>eudicotyledons</taxon>
        <taxon>Gunneridae</taxon>
        <taxon>Pentapetalae</taxon>
        <taxon>rosids</taxon>
        <taxon>fabids</taxon>
        <taxon>Fabales</taxon>
        <taxon>Fabaceae</taxon>
        <taxon>Papilionoideae</taxon>
        <taxon>50 kb inversion clade</taxon>
        <taxon>NPAAA clade</taxon>
        <taxon>Hologalegina</taxon>
        <taxon>IRL clade</taxon>
        <taxon>Cicereae</taxon>
        <taxon>Cicer</taxon>
    </lineage>
</organism>
<dbReference type="PANTHER" id="PTHR36766">
    <property type="entry name" value="PLANT BROAD-SPECTRUM MILDEW RESISTANCE PROTEIN RPW8"/>
    <property type="match status" value="1"/>
</dbReference>
<dbReference type="Proteomes" id="UP000087171">
    <property type="component" value="Chromosome Ca7"/>
</dbReference>
<evidence type="ECO:0000313" key="5">
    <source>
        <dbReference type="RefSeq" id="XP_012573658.1"/>
    </source>
</evidence>
<dbReference type="PANTHER" id="PTHR36766:SF21">
    <property type="entry name" value="NB-ARC DOMAIN DISEASE RESISTANCE PROTEIN"/>
    <property type="match status" value="1"/>
</dbReference>
<accession>A0A1S3EE20</accession>
<feature type="domain" description="NB-ARC" evidence="3">
    <location>
        <begin position="171"/>
        <end position="325"/>
    </location>
</feature>
<keyword evidence="4" id="KW-1185">Reference proteome</keyword>
<dbReference type="SUPFAM" id="SSF52058">
    <property type="entry name" value="L domain-like"/>
    <property type="match status" value="1"/>
</dbReference>
<dbReference type="InterPro" id="IPR032675">
    <property type="entry name" value="LRR_dom_sf"/>
</dbReference>
<dbReference type="Gene3D" id="3.80.10.10">
    <property type="entry name" value="Ribonuclease Inhibitor"/>
    <property type="match status" value="1"/>
</dbReference>
<dbReference type="GeneID" id="101512995"/>
<dbReference type="InterPro" id="IPR036388">
    <property type="entry name" value="WH-like_DNA-bd_sf"/>
</dbReference>
<gene>
    <name evidence="5 6" type="primary">LOC101512995</name>
</gene>
<dbReference type="Gene3D" id="1.10.10.10">
    <property type="entry name" value="Winged helix-like DNA-binding domain superfamily/Winged helix DNA-binding domain"/>
    <property type="match status" value="1"/>
</dbReference>
<reference evidence="4" key="1">
    <citation type="journal article" date="2013" name="Nat. Biotechnol.">
        <title>Draft genome sequence of chickpea (Cicer arietinum) provides a resource for trait improvement.</title>
        <authorList>
            <person name="Varshney R.K."/>
            <person name="Song C."/>
            <person name="Saxena R.K."/>
            <person name="Azam S."/>
            <person name="Yu S."/>
            <person name="Sharpe A.G."/>
            <person name="Cannon S."/>
            <person name="Baek J."/>
            <person name="Rosen B.D."/>
            <person name="Tar'an B."/>
            <person name="Millan T."/>
            <person name="Zhang X."/>
            <person name="Ramsay L.D."/>
            <person name="Iwata A."/>
            <person name="Wang Y."/>
            <person name="Nelson W."/>
            <person name="Farmer A.D."/>
            <person name="Gaur P.M."/>
            <person name="Soderlund C."/>
            <person name="Penmetsa R.V."/>
            <person name="Xu C."/>
            <person name="Bharti A.K."/>
            <person name="He W."/>
            <person name="Winter P."/>
            <person name="Zhao S."/>
            <person name="Hane J.K."/>
            <person name="Carrasquilla-Garcia N."/>
            <person name="Condie J.A."/>
            <person name="Upadhyaya H.D."/>
            <person name="Luo M.C."/>
            <person name="Thudi M."/>
            <person name="Gowda C.L."/>
            <person name="Singh N.P."/>
            <person name="Lichtenzveig J."/>
            <person name="Gali K.K."/>
            <person name="Rubio J."/>
            <person name="Nadarajan N."/>
            <person name="Dolezel J."/>
            <person name="Bansal K.C."/>
            <person name="Xu X."/>
            <person name="Edwards D."/>
            <person name="Zhang G."/>
            <person name="Kahl G."/>
            <person name="Gil J."/>
            <person name="Singh K.B."/>
            <person name="Datta S.K."/>
            <person name="Jackson S.A."/>
            <person name="Wang J."/>
            <person name="Cook D.R."/>
        </authorList>
    </citation>
    <scope>NUCLEOTIDE SEQUENCE [LARGE SCALE GENOMIC DNA]</scope>
    <source>
        <strain evidence="4">cv. CDC Frontier</strain>
    </source>
</reference>
<dbReference type="GO" id="GO:0006952">
    <property type="term" value="P:defense response"/>
    <property type="evidence" value="ECO:0007669"/>
    <property type="project" value="UniProtKB-KW"/>
</dbReference>
<dbReference type="eggNOG" id="ENOG502QSSA">
    <property type="taxonomic scope" value="Eukaryota"/>
</dbReference>
<dbReference type="InterPro" id="IPR002182">
    <property type="entry name" value="NB-ARC"/>
</dbReference>
<reference evidence="5 6" key="2">
    <citation type="submission" date="2025-04" db="UniProtKB">
        <authorList>
            <consortium name="RefSeq"/>
        </authorList>
    </citation>
    <scope>IDENTIFICATION</scope>
    <source>
        <tissue evidence="5 6">Etiolated seedlings</tissue>
    </source>
</reference>
<dbReference type="InterPro" id="IPR042197">
    <property type="entry name" value="Apaf_helical"/>
</dbReference>
<dbReference type="RefSeq" id="XP_012573658.1">
    <property type="nucleotide sequence ID" value="XM_012718204.2"/>
</dbReference>
<evidence type="ECO:0000313" key="4">
    <source>
        <dbReference type="Proteomes" id="UP000087171"/>
    </source>
</evidence>
<proteinExistence type="predicted"/>
<protein>
    <submittedName>
        <fullName evidence="5 6">Probable disease resistance protein At5g66900</fullName>
    </submittedName>
</protein>
<dbReference type="PaxDb" id="3827-XP_004509173.1"/>
<dbReference type="PRINTS" id="PR00364">
    <property type="entry name" value="DISEASERSIST"/>
</dbReference>
<dbReference type="InterPro" id="IPR027417">
    <property type="entry name" value="P-loop_NTPase"/>
</dbReference>
<dbReference type="AlphaFoldDB" id="A0A1S3EE20"/>
<dbReference type="OrthoDB" id="2016095at2759"/>
<dbReference type="Gene3D" id="1.10.8.430">
    <property type="entry name" value="Helical domain of apoptotic protease-activating factors"/>
    <property type="match status" value="1"/>
</dbReference>
<keyword evidence="2" id="KW-0611">Plant defense</keyword>
<evidence type="ECO:0000256" key="2">
    <source>
        <dbReference type="ARBA" id="ARBA00022821"/>
    </source>
</evidence>
<dbReference type="GO" id="GO:0043531">
    <property type="term" value="F:ADP binding"/>
    <property type="evidence" value="ECO:0007669"/>
    <property type="project" value="InterPro"/>
</dbReference>
<name>A0A1S3EE20_CICAR</name>
<dbReference type="RefSeq" id="XP_027192314.1">
    <property type="nucleotide sequence ID" value="XM_027336513.1"/>
</dbReference>
<dbReference type="Pfam" id="PF00931">
    <property type="entry name" value="NB-ARC"/>
    <property type="match status" value="1"/>
</dbReference>
<dbReference type="Gene3D" id="3.40.50.300">
    <property type="entry name" value="P-loop containing nucleotide triphosphate hydrolases"/>
    <property type="match status" value="1"/>
</dbReference>
<evidence type="ECO:0000256" key="1">
    <source>
        <dbReference type="ARBA" id="ARBA00022737"/>
    </source>
</evidence>
<keyword evidence="1" id="KW-0677">Repeat</keyword>
<sequence>MRDTTQYVPLTPRFNDILNKISQFVEKGRKNQSTRRLLRSILKDLTPVVQDIKQYNEHLNPPREEIKTLIKENDAQESSCKCSFKNNTWWNKCFSWFHLSCENIVDDNQSLIVNDVKETLYKVREILEILNKENFERKLYGSEGPIFKSPFGVPEKLEEFSVGFDVALSKLKMEVLRDGSSTLVLTGLGGLGKTTLATKLCWDEHVKGKFKENIIFVTLSKTPMLKIIVERLFEHCGYPVPEFQSDEDAINRLGLLLKKVEGSPLLLVLDDVWPGSETIVEKLQFQISDYKILVTSRVAFRRLSTTCILKPLAHEHAVTLFRHYAQTDKNSSNILDKDLVEKVVENCKGLPLAIKVIATSLRNRPDDVWQKIVKELSQGHSILDSNTELLTRLQMILDVLEDDPVIKECFMDLALFSEDHRIPAAALIYMWAELYGLDDNGIEAMDIINKLGSMNLANVFIARKNASGTDTYNYNNHFIVLHDLIRELGIHQSTKEPIEQRKRLMIDINENKIEWCCGEKRQDLMNRVLSKFLRLCVQQNPRQLSARILSVSTDETCASDWSQMQPSQTEVLILNLHNKKYLFPESMDKMSKLKVLIITNYGFHPSELNNFELLDSLTNLKRIRLERISVPSFGTLKNLKKLSLYMCNTQLAFEKGSVLISDVFPNLEDLNIDYCKDMVVLPTGVGDIITLKKLNVTNCHKFYALPQDIGKLENLELLRLSSCTDLEAIPDSIGNLFNLKLVDISDCISLSSLPEEFGNLCNLRNLYMASCASTVLPFSVVNLQNLKVITCDEETAASWEGFQPMLPNMKIEVPHFDVNLNWLQ</sequence>
<evidence type="ECO:0000313" key="6">
    <source>
        <dbReference type="RefSeq" id="XP_027192314.1"/>
    </source>
</evidence>